<name>A0A344L1V7_9PSEU</name>
<feature type="transmembrane region" description="Helical" evidence="1">
    <location>
        <begin position="62"/>
        <end position="80"/>
    </location>
</feature>
<protein>
    <recommendedName>
        <fullName evidence="4">DUF3618 domain-containing protein</fullName>
    </recommendedName>
</protein>
<dbReference type="OrthoDB" id="3538349at2"/>
<sequence>MSSTEKKKSEFPHDAEQARVDIELTRQELGETVEALAHKVNVPARAKEQAQHAAVSVRRNPWPVAGGGAALVALIVLLLVRRSRK</sequence>
<dbReference type="Proteomes" id="UP000250434">
    <property type="component" value="Chromosome"/>
</dbReference>
<dbReference type="EMBL" id="CP015163">
    <property type="protein sequence ID" value="AXB42031.1"/>
    <property type="molecule type" value="Genomic_DNA"/>
</dbReference>
<accession>A0A344L1V7</accession>
<dbReference type="RefSeq" id="WP_113691300.1">
    <property type="nucleotide sequence ID" value="NZ_CP015163.1"/>
</dbReference>
<evidence type="ECO:0000313" key="2">
    <source>
        <dbReference type="EMBL" id="AXB42031.1"/>
    </source>
</evidence>
<gene>
    <name evidence="2" type="ORF">A4R43_05405</name>
</gene>
<keyword evidence="1" id="KW-0472">Membrane</keyword>
<dbReference type="KEGG" id="aab:A4R43_05405"/>
<evidence type="ECO:0008006" key="4">
    <source>
        <dbReference type="Google" id="ProtNLM"/>
    </source>
</evidence>
<proteinExistence type="predicted"/>
<evidence type="ECO:0000313" key="3">
    <source>
        <dbReference type="Proteomes" id="UP000250434"/>
    </source>
</evidence>
<keyword evidence="1" id="KW-0812">Transmembrane</keyword>
<evidence type="ECO:0000256" key="1">
    <source>
        <dbReference type="SAM" id="Phobius"/>
    </source>
</evidence>
<dbReference type="Pfam" id="PF12277">
    <property type="entry name" value="DUF3618"/>
    <property type="match status" value="1"/>
</dbReference>
<dbReference type="AlphaFoldDB" id="A0A344L1V7"/>
<organism evidence="2 3">
    <name type="scientific">Amycolatopsis albispora</name>
    <dbReference type="NCBI Taxonomy" id="1804986"/>
    <lineage>
        <taxon>Bacteria</taxon>
        <taxon>Bacillati</taxon>
        <taxon>Actinomycetota</taxon>
        <taxon>Actinomycetes</taxon>
        <taxon>Pseudonocardiales</taxon>
        <taxon>Pseudonocardiaceae</taxon>
        <taxon>Amycolatopsis</taxon>
    </lineage>
</organism>
<keyword evidence="1" id="KW-1133">Transmembrane helix</keyword>
<keyword evidence="3" id="KW-1185">Reference proteome</keyword>
<dbReference type="InterPro" id="IPR022062">
    <property type="entry name" value="DUF3618"/>
</dbReference>
<reference evidence="2 3" key="1">
    <citation type="submission" date="2016-04" db="EMBL/GenBank/DDBJ databases">
        <title>Complete genome sequence and analysis of deep-sea sediment isolate, Amycolatopsis sp. WP1.</title>
        <authorList>
            <person name="Wang H."/>
            <person name="Chen S."/>
            <person name="Wu Q."/>
        </authorList>
    </citation>
    <scope>NUCLEOTIDE SEQUENCE [LARGE SCALE GENOMIC DNA]</scope>
    <source>
        <strain evidence="2 3">WP1</strain>
    </source>
</reference>